<proteinExistence type="predicted"/>
<dbReference type="AlphaFoldDB" id="M0M7R3"/>
<dbReference type="Proteomes" id="UP000011566">
    <property type="component" value="Unassembled WGS sequence"/>
</dbReference>
<accession>M0M7R3</accession>
<dbReference type="GO" id="GO:0016780">
    <property type="term" value="F:phosphotransferase activity, for other substituted phosphate groups"/>
    <property type="evidence" value="ECO:0007669"/>
    <property type="project" value="InterPro"/>
</dbReference>
<name>M0M7R3_9EURY</name>
<keyword evidence="1" id="KW-0472">Membrane</keyword>
<dbReference type="Pfam" id="PF01066">
    <property type="entry name" value="CDP-OH_P_transf"/>
    <property type="match status" value="1"/>
</dbReference>
<dbReference type="eggNOG" id="arCOG00671">
    <property type="taxonomic scope" value="Archaea"/>
</dbReference>
<dbReference type="InterPro" id="IPR043130">
    <property type="entry name" value="CDP-OH_PTrfase_TM_dom"/>
</dbReference>
<dbReference type="RefSeq" id="WP_007690011.1">
    <property type="nucleotide sequence ID" value="NZ_AJRK01000027.1"/>
</dbReference>
<feature type="transmembrane region" description="Helical" evidence="1">
    <location>
        <begin position="104"/>
        <end position="126"/>
    </location>
</feature>
<feature type="transmembrane region" description="Helical" evidence="1">
    <location>
        <begin position="162"/>
        <end position="180"/>
    </location>
</feature>
<evidence type="ECO:0000313" key="3">
    <source>
        <dbReference type="Proteomes" id="UP000011566"/>
    </source>
</evidence>
<dbReference type="InterPro" id="IPR000462">
    <property type="entry name" value="CDP-OH_P_trans"/>
</dbReference>
<dbReference type="Gene3D" id="1.20.120.1760">
    <property type="match status" value="1"/>
</dbReference>
<keyword evidence="1" id="KW-1133">Transmembrane helix</keyword>
<dbReference type="OrthoDB" id="221913at2157"/>
<reference evidence="2 3" key="1">
    <citation type="journal article" date="2014" name="PLoS Genet.">
        <title>Phylogenetically driven sequencing of extremely halophilic archaea reveals strategies for static and dynamic osmo-response.</title>
        <authorList>
            <person name="Becker E.A."/>
            <person name="Seitzer P.M."/>
            <person name="Tritt A."/>
            <person name="Larsen D."/>
            <person name="Krusor M."/>
            <person name="Yao A.I."/>
            <person name="Wu D."/>
            <person name="Madern D."/>
            <person name="Eisen J.A."/>
            <person name="Darling A.E."/>
            <person name="Facciotti M.T."/>
        </authorList>
    </citation>
    <scope>NUCLEOTIDE SEQUENCE [LARGE SCALE GENOMIC DNA]</scope>
    <source>
        <strain evidence="2 3">100A6</strain>
    </source>
</reference>
<feature type="transmembrane region" description="Helical" evidence="1">
    <location>
        <begin position="187"/>
        <end position="205"/>
    </location>
</feature>
<keyword evidence="2" id="KW-0808">Transferase</keyword>
<comment type="caution">
    <text evidence="2">The sequence shown here is derived from an EMBL/GenBank/DDBJ whole genome shotgun (WGS) entry which is preliminary data.</text>
</comment>
<evidence type="ECO:0000256" key="1">
    <source>
        <dbReference type="SAM" id="Phobius"/>
    </source>
</evidence>
<protein>
    <submittedName>
        <fullName evidence="2">CDP-alcohol phosphatidyltransferase</fullName>
    </submittedName>
</protein>
<gene>
    <name evidence="2" type="ORF">C447_01100</name>
</gene>
<organism evidence="2 3">
    <name type="scientific">Halococcus hamelinensis 100A6</name>
    <dbReference type="NCBI Taxonomy" id="1132509"/>
    <lineage>
        <taxon>Archaea</taxon>
        <taxon>Methanobacteriati</taxon>
        <taxon>Methanobacteriota</taxon>
        <taxon>Stenosarchaea group</taxon>
        <taxon>Halobacteria</taxon>
        <taxon>Halobacteriales</taxon>
        <taxon>Halococcaceae</taxon>
        <taxon>Halococcus</taxon>
    </lineage>
</organism>
<dbReference type="NCBIfam" id="NF038086">
    <property type="entry name" value="anchor_synt_A"/>
    <property type="match status" value="1"/>
</dbReference>
<evidence type="ECO:0000313" key="2">
    <source>
        <dbReference type="EMBL" id="EMA41408.1"/>
    </source>
</evidence>
<keyword evidence="1" id="KW-0812">Transmembrane</keyword>
<dbReference type="GO" id="GO:0008654">
    <property type="term" value="P:phospholipid biosynthetic process"/>
    <property type="evidence" value="ECO:0007669"/>
    <property type="project" value="InterPro"/>
</dbReference>
<dbReference type="PATRIC" id="fig|1132509.6.peg.261"/>
<sequence>MPPRPRFVARLGLADAVTATNAGLGFLAAAAAPFAPAIAARLILLAAVADGLDGVLAAHTGGTPLGEFLDSLADVASFTVAPALLVFGVVRAEWELSFVAPTPALALALAVPAAFVVVGVVRLGLYTAYDIDRGTTEGVPTTLAATVLAAAFLAGIRSPVVVLLGLSAFVALMVAPVGYPDLRVRDALVMGVVQAGAILVPALFFRVFPRLLCGFALAYLVLGPRYYPLLVEGKRT</sequence>
<dbReference type="GO" id="GO:0016020">
    <property type="term" value="C:membrane"/>
    <property type="evidence" value="ECO:0007669"/>
    <property type="project" value="InterPro"/>
</dbReference>
<feature type="transmembrane region" description="Helical" evidence="1">
    <location>
        <begin position="12"/>
        <end position="32"/>
    </location>
</feature>
<keyword evidence="3" id="KW-1185">Reference proteome</keyword>
<dbReference type="EMBL" id="AOMB01000005">
    <property type="protein sequence ID" value="EMA41408.1"/>
    <property type="molecule type" value="Genomic_DNA"/>
</dbReference>